<keyword evidence="3" id="KW-1185">Reference proteome</keyword>
<dbReference type="EMBL" id="WJHE01000323">
    <property type="protein sequence ID" value="MST32532.1"/>
    <property type="molecule type" value="Genomic_DNA"/>
</dbReference>
<reference evidence="2 3" key="1">
    <citation type="submission" date="2019-11" db="EMBL/GenBank/DDBJ databases">
        <title>Acidiferrimicrobium australis gen. nov., sp. nov., an acidophilic and obligately heterotrophic, member of the Actinobacteria that catalyses dissimilatory oxido- reduction of iron isolated from metal-rich acidic water in Chile.</title>
        <authorList>
            <person name="Gonzalez D."/>
            <person name="Huber K."/>
            <person name="Hedrich S."/>
            <person name="Rojas-Villalobos C."/>
            <person name="Quatrini R."/>
            <person name="Dinamarca M.A."/>
            <person name="Schwarz A."/>
            <person name="Canales C."/>
            <person name="Nancucheo I."/>
        </authorList>
    </citation>
    <scope>NUCLEOTIDE SEQUENCE [LARGE SCALE GENOMIC DNA]</scope>
    <source>
        <strain evidence="2 3">USS-CCA1</strain>
    </source>
</reference>
<sequence>MREVLQPEDLGATPAQAAVLRGFVVDGRLQRMPAQHSKRLVVLDFLAQRFEPGVRYREAEVNDRLLAFHSDFATLRRALVDEGFLERRDGAYWRAGGTFEVS</sequence>
<evidence type="ECO:0000313" key="2">
    <source>
        <dbReference type="EMBL" id="MST32532.1"/>
    </source>
</evidence>
<evidence type="ECO:0000259" key="1">
    <source>
        <dbReference type="Pfam" id="PF09860"/>
    </source>
</evidence>
<organism evidence="2 3">
    <name type="scientific">Acidiferrimicrobium australe</name>
    <dbReference type="NCBI Taxonomy" id="2664430"/>
    <lineage>
        <taxon>Bacteria</taxon>
        <taxon>Bacillati</taxon>
        <taxon>Actinomycetota</taxon>
        <taxon>Acidimicrobiia</taxon>
        <taxon>Acidimicrobiales</taxon>
        <taxon>Acidimicrobiaceae</taxon>
        <taxon>Acidiferrimicrobium</taxon>
    </lineage>
</organism>
<dbReference type="Pfam" id="PF09860">
    <property type="entry name" value="DUF2087"/>
    <property type="match status" value="1"/>
</dbReference>
<accession>A0ABW9QT89</accession>
<dbReference type="Proteomes" id="UP000437736">
    <property type="component" value="Unassembled WGS sequence"/>
</dbReference>
<protein>
    <submittedName>
        <fullName evidence="2">DUF2087 domain-containing protein</fullName>
    </submittedName>
</protein>
<dbReference type="InterPro" id="IPR018656">
    <property type="entry name" value="DUF2087"/>
</dbReference>
<feature type="domain" description="DUF2087" evidence="1">
    <location>
        <begin position="28"/>
        <end position="94"/>
    </location>
</feature>
<evidence type="ECO:0000313" key="3">
    <source>
        <dbReference type="Proteomes" id="UP000437736"/>
    </source>
</evidence>
<comment type="caution">
    <text evidence="2">The sequence shown here is derived from an EMBL/GenBank/DDBJ whole genome shotgun (WGS) entry which is preliminary data.</text>
</comment>
<name>A0ABW9QT89_9ACTN</name>
<gene>
    <name evidence="2" type="ORF">GHK86_07325</name>
</gene>
<proteinExistence type="predicted"/>